<feature type="domain" description="Major facilitator superfamily (MFS) profile" evidence="7">
    <location>
        <begin position="21"/>
        <end position="403"/>
    </location>
</feature>
<sequence length="412" mass="42976">MTTIEDPPQRPVSLDPSGLRRVLVALCLTEITSWGILYYAFPVLSVAISRDTGWSTSVIVAAFSVSQLVAAVVGIPVGRILDRHGPRWIMTAGSVLAVPALVVIATAHTLPLFFAGWVFAGIAMGAVLYPPAFAALTRWYGDNYVKALMILTLAAGLASTVFAPLSVALADRFDWRTTYLVLAAILAVITIPGHIWGLRGGWPDPIRLPHAQPGDYRRTSRSLAFLALIVALAAAAFAASAGVFNLVPLLIERGFSPSLAALTLGLGGAGQVIGRIFYLPLAAKTSVRVRTVSVIVVAGLSTAWLGLASSAAALIGIAVGAGLVRGIFTLIQATAITDRWGGEHYGRLNGLMSAPIVIVMALAPWAGTVLSTWTGSYAHAYLVLGAIALVGAVISAATIPALRTITTIPITS</sequence>
<evidence type="ECO:0000256" key="1">
    <source>
        <dbReference type="ARBA" id="ARBA00004651"/>
    </source>
</evidence>
<feature type="transmembrane region" description="Helical" evidence="6">
    <location>
        <begin position="348"/>
        <end position="366"/>
    </location>
</feature>
<dbReference type="InterPro" id="IPR052983">
    <property type="entry name" value="MFS_Riboflavin_Transporter"/>
</dbReference>
<dbReference type="AlphaFoldDB" id="A0A5N5DTZ4"/>
<reference evidence="8 9" key="1">
    <citation type="journal article" date="2017" name="Poromechanics V (2013)">
        <title>Genomic Characterization of the Arsenic-Tolerant Actinobacterium, &lt;i&gt;Rhodococcus erythropolis&lt;/i&gt; S43.</title>
        <authorList>
            <person name="Retamal-Morales G."/>
            <person name="Mehnert M."/>
            <person name="Schwabe R."/>
            <person name="Tischler D."/>
            <person name="Schloemann M."/>
            <person name="Levican G.J."/>
        </authorList>
    </citation>
    <scope>NUCLEOTIDE SEQUENCE [LARGE SCALE GENOMIC DNA]</scope>
    <source>
        <strain evidence="8 9">S43</strain>
    </source>
</reference>
<accession>A0A5N5DTZ4</accession>
<dbReference type="Gene3D" id="1.20.1250.20">
    <property type="entry name" value="MFS general substrate transporter like domains"/>
    <property type="match status" value="2"/>
</dbReference>
<keyword evidence="5 6" id="KW-0472">Membrane</keyword>
<dbReference type="EMBL" id="MRBO01000835">
    <property type="protein sequence ID" value="KAB2581516.1"/>
    <property type="molecule type" value="Genomic_DNA"/>
</dbReference>
<feature type="transmembrane region" description="Helical" evidence="6">
    <location>
        <begin position="88"/>
        <end position="108"/>
    </location>
</feature>
<feature type="transmembrane region" description="Helical" evidence="6">
    <location>
        <begin position="223"/>
        <end position="247"/>
    </location>
</feature>
<evidence type="ECO:0000256" key="4">
    <source>
        <dbReference type="ARBA" id="ARBA00022989"/>
    </source>
</evidence>
<proteinExistence type="predicted"/>
<dbReference type="CDD" id="cd17355">
    <property type="entry name" value="MFS_YcxA_like"/>
    <property type="match status" value="1"/>
</dbReference>
<dbReference type="InterPro" id="IPR020846">
    <property type="entry name" value="MFS_dom"/>
</dbReference>
<comment type="caution">
    <text evidence="8">The sequence shown here is derived from an EMBL/GenBank/DDBJ whole genome shotgun (WGS) entry which is preliminary data.</text>
</comment>
<keyword evidence="2" id="KW-0813">Transport</keyword>
<feature type="transmembrane region" description="Helical" evidence="6">
    <location>
        <begin position="289"/>
        <end position="307"/>
    </location>
</feature>
<feature type="transmembrane region" description="Helical" evidence="6">
    <location>
        <begin position="53"/>
        <end position="76"/>
    </location>
</feature>
<dbReference type="GO" id="GO:0022857">
    <property type="term" value="F:transmembrane transporter activity"/>
    <property type="evidence" value="ECO:0007669"/>
    <property type="project" value="InterPro"/>
</dbReference>
<evidence type="ECO:0000313" key="8">
    <source>
        <dbReference type="EMBL" id="KAB2581516.1"/>
    </source>
</evidence>
<dbReference type="PANTHER" id="PTHR43385">
    <property type="entry name" value="RIBOFLAVIN TRANSPORTER RIBJ"/>
    <property type="match status" value="1"/>
</dbReference>
<dbReference type="Pfam" id="PF07690">
    <property type="entry name" value="MFS_1"/>
    <property type="match status" value="1"/>
</dbReference>
<dbReference type="Proteomes" id="UP000325576">
    <property type="component" value="Unassembled WGS sequence"/>
</dbReference>
<keyword evidence="4 6" id="KW-1133">Transmembrane helix</keyword>
<feature type="transmembrane region" description="Helical" evidence="6">
    <location>
        <begin position="114"/>
        <end position="136"/>
    </location>
</feature>
<dbReference type="GO" id="GO:0005886">
    <property type="term" value="C:plasma membrane"/>
    <property type="evidence" value="ECO:0007669"/>
    <property type="project" value="UniProtKB-SubCell"/>
</dbReference>
<evidence type="ECO:0000256" key="5">
    <source>
        <dbReference type="ARBA" id="ARBA00023136"/>
    </source>
</evidence>
<dbReference type="InterPro" id="IPR011701">
    <property type="entry name" value="MFS"/>
</dbReference>
<evidence type="ECO:0000313" key="9">
    <source>
        <dbReference type="Proteomes" id="UP000325576"/>
    </source>
</evidence>
<dbReference type="InterPro" id="IPR036259">
    <property type="entry name" value="MFS_trans_sf"/>
</dbReference>
<evidence type="ECO:0000256" key="3">
    <source>
        <dbReference type="ARBA" id="ARBA00022692"/>
    </source>
</evidence>
<evidence type="ECO:0000256" key="2">
    <source>
        <dbReference type="ARBA" id="ARBA00022448"/>
    </source>
</evidence>
<name>A0A5N5DTZ4_RHOER</name>
<dbReference type="SUPFAM" id="SSF103473">
    <property type="entry name" value="MFS general substrate transporter"/>
    <property type="match status" value="1"/>
</dbReference>
<protein>
    <submittedName>
        <fullName evidence="8">MFS transporter</fullName>
    </submittedName>
</protein>
<evidence type="ECO:0000259" key="7">
    <source>
        <dbReference type="PROSITE" id="PS50850"/>
    </source>
</evidence>
<dbReference type="PANTHER" id="PTHR43385:SF1">
    <property type="entry name" value="RIBOFLAVIN TRANSPORTER RIBJ"/>
    <property type="match status" value="1"/>
</dbReference>
<keyword evidence="3 6" id="KW-0812">Transmembrane</keyword>
<feature type="transmembrane region" description="Helical" evidence="6">
    <location>
        <begin position="378"/>
        <end position="402"/>
    </location>
</feature>
<evidence type="ECO:0000256" key="6">
    <source>
        <dbReference type="SAM" id="Phobius"/>
    </source>
</evidence>
<gene>
    <name evidence="8" type="ORF">BS297_30405</name>
</gene>
<feature type="transmembrane region" description="Helical" evidence="6">
    <location>
        <begin position="259"/>
        <end position="277"/>
    </location>
</feature>
<feature type="transmembrane region" description="Helical" evidence="6">
    <location>
        <begin position="21"/>
        <end position="41"/>
    </location>
</feature>
<feature type="transmembrane region" description="Helical" evidence="6">
    <location>
        <begin position="148"/>
        <end position="167"/>
    </location>
</feature>
<comment type="subcellular location">
    <subcellularLocation>
        <location evidence="1">Cell membrane</location>
        <topology evidence="1">Multi-pass membrane protein</topology>
    </subcellularLocation>
</comment>
<dbReference type="PROSITE" id="PS50850">
    <property type="entry name" value="MFS"/>
    <property type="match status" value="1"/>
</dbReference>
<feature type="transmembrane region" description="Helical" evidence="6">
    <location>
        <begin position="313"/>
        <end position="336"/>
    </location>
</feature>
<feature type="transmembrane region" description="Helical" evidence="6">
    <location>
        <begin position="179"/>
        <end position="202"/>
    </location>
</feature>
<organism evidence="8 9">
    <name type="scientific">Rhodococcus erythropolis</name>
    <name type="common">Arthrobacter picolinophilus</name>
    <dbReference type="NCBI Taxonomy" id="1833"/>
    <lineage>
        <taxon>Bacteria</taxon>
        <taxon>Bacillati</taxon>
        <taxon>Actinomycetota</taxon>
        <taxon>Actinomycetes</taxon>
        <taxon>Mycobacteriales</taxon>
        <taxon>Nocardiaceae</taxon>
        <taxon>Rhodococcus</taxon>
        <taxon>Rhodococcus erythropolis group</taxon>
    </lineage>
</organism>